<name>A0A3G6KC73_LACDL</name>
<proteinExistence type="predicted"/>
<evidence type="ECO:0000313" key="2">
    <source>
        <dbReference type="EMBL" id="AZA17124.1"/>
    </source>
</evidence>
<dbReference type="InterPro" id="IPR008258">
    <property type="entry name" value="Transglycosylase_SLT_dom_1"/>
</dbReference>
<dbReference type="AlphaFoldDB" id="A0A3G6KC73"/>
<organism evidence="2">
    <name type="scientific">Lactobacillus delbrueckii subsp. lactis</name>
    <dbReference type="NCBI Taxonomy" id="29397"/>
    <lineage>
        <taxon>Bacteria</taxon>
        <taxon>Bacillati</taxon>
        <taxon>Bacillota</taxon>
        <taxon>Bacilli</taxon>
        <taxon>Lactobacillales</taxon>
        <taxon>Lactobacillaceae</taxon>
        <taxon>Lactobacillus</taxon>
    </lineage>
</organism>
<accession>A0A3G6KC73</accession>
<dbReference type="Pfam" id="PF01464">
    <property type="entry name" value="SLT"/>
    <property type="match status" value="1"/>
</dbReference>
<protein>
    <recommendedName>
        <fullName evidence="1">Transglycosylase SLT domain-containing protein</fullName>
    </recommendedName>
</protein>
<reference evidence="2" key="1">
    <citation type="submission" date="2018-07" db="EMBL/GenBank/DDBJ databases">
        <authorList>
            <person name="Somerville V."/>
        </authorList>
    </citation>
    <scope>NUCLEOTIDE SEQUENCE</scope>
    <source>
        <strain evidence="2">NWC_2_2</strain>
    </source>
</reference>
<evidence type="ECO:0000259" key="1">
    <source>
        <dbReference type="Pfam" id="PF01464"/>
    </source>
</evidence>
<feature type="domain" description="Transglycosylase SLT" evidence="1">
    <location>
        <begin position="159"/>
        <end position="255"/>
    </location>
</feature>
<gene>
    <name evidence="2" type="ORF">DQL93_07950</name>
</gene>
<sequence>MYQDRNAKTIINPGDKVYNSQQTKEIFNSVGVHYAKGNVGGDIWSGVKSFFGGVTDKLKSAIEWLKHPLQNTAKLIKSATDSFMSVLPDSFKNLAGSMIGKMTSMISSKFKKLIQSYKDDNEDGGGSVGNPGGAGVMRWKSYVAKALKANGIEPSGYRVSKILATIQRESGGNPRAINLWDSNAKAGIPSKGLMQTIGPTFNAFKFAGHGNIYNGYDNLLAAINYIKHRYGTSDAAFARVAASGYAKGGVIDREQMALIGEGNRTEFVVPNPSVAGPSRTYEMIGRAAAYASQAGGGSGSIMNDNALKLVERKLDSLIDYNATQLEELKKPMRSYILQSDIYKGYNEQQKLNDMRGFFVR</sequence>
<dbReference type="SUPFAM" id="SSF53955">
    <property type="entry name" value="Lysozyme-like"/>
    <property type="match status" value="1"/>
</dbReference>
<dbReference type="InterPro" id="IPR023346">
    <property type="entry name" value="Lysozyme-like_dom_sf"/>
</dbReference>
<dbReference type="CDD" id="cd13402">
    <property type="entry name" value="LT_TF-like"/>
    <property type="match status" value="1"/>
</dbReference>
<dbReference type="Gene3D" id="1.10.530.10">
    <property type="match status" value="1"/>
</dbReference>
<dbReference type="EMBL" id="CP031023">
    <property type="protein sequence ID" value="AZA17124.1"/>
    <property type="molecule type" value="Genomic_DNA"/>
</dbReference>